<feature type="region of interest" description="Disordered" evidence="3">
    <location>
        <begin position="383"/>
        <end position="403"/>
    </location>
</feature>
<evidence type="ECO:0000313" key="6">
    <source>
        <dbReference type="Proteomes" id="UP000028547"/>
    </source>
</evidence>
<keyword evidence="2" id="KW-0677">Repeat</keyword>
<evidence type="ECO:0000256" key="1">
    <source>
        <dbReference type="ARBA" id="ARBA00022441"/>
    </source>
</evidence>
<sequence>TAHSGRPLASAELYDPASDSWSLAPPLDTARAAHTATLLPSGKVLLAGGRHGSTPLRSAELYDPAEGTWSRRDEFLATSRYAHTATLLPSGQVLLAGGSNGSQDLDTAEVYDLALDACSHAQPLATARSHATATLLPSGQVLIAGGVEDSRPLASAQISAGPLAFMDETSRPEIDQLPARKPEVRLELTGRGLLGGDLPQLLSLTAVEGGALKHITQWESASDTGFTVTLPSVRTGYYILTVTHPDTSGGQLILVDETRPAAPRVKKPLQGQEFFTRQTPEISGTTEPGTTVTVMMDGVEVETVPADDRGDWSYTSSAPLALKPHALSVTSMDKAGNVSEPAAVDFLLSPRRSHYGWNCASAPALPASGAWLLVALLLRRGGARRPTPRQTPLERERAPQSPE</sequence>
<keyword evidence="1" id="KW-0880">Kelch repeat</keyword>
<dbReference type="Pfam" id="PF01344">
    <property type="entry name" value="Kelch_1"/>
    <property type="match status" value="1"/>
</dbReference>
<evidence type="ECO:0000259" key="4">
    <source>
        <dbReference type="Pfam" id="PF19077"/>
    </source>
</evidence>
<comment type="caution">
    <text evidence="5">The sequence shown here is derived from an EMBL/GenBank/DDBJ whole genome shotgun (WGS) entry which is preliminary data.</text>
</comment>
<dbReference type="Gene3D" id="2.130.10.80">
    <property type="entry name" value="Galactose oxidase/kelch, beta-propeller"/>
    <property type="match status" value="2"/>
</dbReference>
<proteinExistence type="predicted"/>
<dbReference type="EMBL" id="JPMI01000148">
    <property type="protein sequence ID" value="KFA91342.1"/>
    <property type="molecule type" value="Genomic_DNA"/>
</dbReference>
<dbReference type="SMART" id="SM00612">
    <property type="entry name" value="Kelch"/>
    <property type="match status" value="3"/>
</dbReference>
<protein>
    <recommendedName>
        <fullName evidence="4">Bacterial Ig-like domain-containing protein</fullName>
    </recommendedName>
</protein>
<dbReference type="InterPro" id="IPR015915">
    <property type="entry name" value="Kelch-typ_b-propeller"/>
</dbReference>
<name>A0A084SSA7_9BACT</name>
<feature type="compositionally biased region" description="Basic and acidic residues" evidence="3">
    <location>
        <begin position="392"/>
        <end position="403"/>
    </location>
</feature>
<dbReference type="InterPro" id="IPR044016">
    <property type="entry name" value="Big_13"/>
</dbReference>
<dbReference type="InterPro" id="IPR037293">
    <property type="entry name" value="Gal_Oxidase_central_sf"/>
</dbReference>
<dbReference type="AlphaFoldDB" id="A0A084SSA7"/>
<dbReference type="Gene3D" id="2.60.40.10">
    <property type="entry name" value="Immunoglobulins"/>
    <property type="match status" value="1"/>
</dbReference>
<feature type="non-terminal residue" evidence="5">
    <location>
        <position position="1"/>
    </location>
</feature>
<dbReference type="PANTHER" id="PTHR45632">
    <property type="entry name" value="LD33804P"/>
    <property type="match status" value="1"/>
</dbReference>
<reference evidence="5 6" key="1">
    <citation type="submission" date="2014-07" db="EMBL/GenBank/DDBJ databases">
        <title>Draft Genome Sequence of Gephyronic Acid Producer, Cystobacter violaceus Strain Cb vi76.</title>
        <authorList>
            <person name="Stevens D.C."/>
            <person name="Young J."/>
            <person name="Carmichael R."/>
            <person name="Tan J."/>
            <person name="Taylor R.E."/>
        </authorList>
    </citation>
    <scope>NUCLEOTIDE SEQUENCE [LARGE SCALE GENOMIC DNA]</scope>
    <source>
        <strain evidence="5 6">Cb vi76</strain>
    </source>
</reference>
<evidence type="ECO:0000256" key="3">
    <source>
        <dbReference type="SAM" id="MobiDB-lite"/>
    </source>
</evidence>
<dbReference type="InterPro" id="IPR006652">
    <property type="entry name" value="Kelch_1"/>
</dbReference>
<gene>
    <name evidence="5" type="ORF">Q664_22575</name>
</gene>
<dbReference type="SUPFAM" id="SSF117281">
    <property type="entry name" value="Kelch motif"/>
    <property type="match status" value="1"/>
</dbReference>
<dbReference type="PANTHER" id="PTHR45632:SF3">
    <property type="entry name" value="KELCH-LIKE PROTEIN 32"/>
    <property type="match status" value="1"/>
</dbReference>
<dbReference type="RefSeq" id="WP_235216820.1">
    <property type="nucleotide sequence ID" value="NZ_JPMI01000148.1"/>
</dbReference>
<organism evidence="5 6">
    <name type="scientific">Archangium violaceum Cb vi76</name>
    <dbReference type="NCBI Taxonomy" id="1406225"/>
    <lineage>
        <taxon>Bacteria</taxon>
        <taxon>Pseudomonadati</taxon>
        <taxon>Myxococcota</taxon>
        <taxon>Myxococcia</taxon>
        <taxon>Myxococcales</taxon>
        <taxon>Cystobacterineae</taxon>
        <taxon>Archangiaceae</taxon>
        <taxon>Archangium</taxon>
    </lineage>
</organism>
<dbReference type="Pfam" id="PF19077">
    <property type="entry name" value="Big_13"/>
    <property type="match status" value="1"/>
</dbReference>
<dbReference type="InterPro" id="IPR013783">
    <property type="entry name" value="Ig-like_fold"/>
</dbReference>
<evidence type="ECO:0000313" key="5">
    <source>
        <dbReference type="EMBL" id="KFA91342.1"/>
    </source>
</evidence>
<accession>A0A084SSA7</accession>
<feature type="domain" description="Bacterial Ig-like" evidence="4">
    <location>
        <begin position="277"/>
        <end position="346"/>
    </location>
</feature>
<dbReference type="Proteomes" id="UP000028547">
    <property type="component" value="Unassembled WGS sequence"/>
</dbReference>
<evidence type="ECO:0000256" key="2">
    <source>
        <dbReference type="ARBA" id="ARBA00022737"/>
    </source>
</evidence>